<name>A0AAV4LMQ5_BABCB</name>
<dbReference type="EMBL" id="BPLF01000001">
    <property type="protein sequence ID" value="GIX61085.1"/>
    <property type="molecule type" value="Genomic_DNA"/>
</dbReference>
<accession>A0AAV4LMQ5</accession>
<evidence type="ECO:0000256" key="1">
    <source>
        <dbReference type="SAM" id="Phobius"/>
    </source>
</evidence>
<dbReference type="GeneID" id="94192568"/>
<organism evidence="2 3">
    <name type="scientific">Babesia caballi</name>
    <dbReference type="NCBI Taxonomy" id="5871"/>
    <lineage>
        <taxon>Eukaryota</taxon>
        <taxon>Sar</taxon>
        <taxon>Alveolata</taxon>
        <taxon>Apicomplexa</taxon>
        <taxon>Aconoidasida</taxon>
        <taxon>Piroplasmida</taxon>
        <taxon>Babesiidae</taxon>
        <taxon>Babesia</taxon>
    </lineage>
</organism>
<sequence length="121" mass="12701">MCKGSRIRILGNAKAPEVIGQEGLEGGTFVGLFAASFMVAILRVITGVVSALSTLNGTDMGLDNLALTKTHINFLPISALPPTARICKIAALLVQEAKLELESVGVVGKSVKKRWTGGRIL</sequence>
<dbReference type="RefSeq" id="XP_067713156.1">
    <property type="nucleotide sequence ID" value="XM_067857055.1"/>
</dbReference>
<feature type="transmembrane region" description="Helical" evidence="1">
    <location>
        <begin position="29"/>
        <end position="52"/>
    </location>
</feature>
<evidence type="ECO:0000313" key="3">
    <source>
        <dbReference type="Proteomes" id="UP001497744"/>
    </source>
</evidence>
<keyword evidence="1" id="KW-0812">Transmembrane</keyword>
<keyword evidence="1" id="KW-0472">Membrane</keyword>
<dbReference type="AlphaFoldDB" id="A0AAV4LMQ5"/>
<gene>
    <name evidence="2" type="ORF">BcabD6B2_05200</name>
</gene>
<proteinExistence type="predicted"/>
<reference evidence="2 3" key="1">
    <citation type="submission" date="2021-06" db="EMBL/GenBank/DDBJ databases">
        <title>Genome sequence of Babesia caballi.</title>
        <authorList>
            <person name="Yamagishi J."/>
            <person name="Kidaka T."/>
            <person name="Ochi A."/>
        </authorList>
    </citation>
    <scope>NUCLEOTIDE SEQUENCE [LARGE SCALE GENOMIC DNA]</scope>
    <source>
        <strain evidence="2">USDA-D6B2</strain>
    </source>
</reference>
<dbReference type="Proteomes" id="UP001497744">
    <property type="component" value="Unassembled WGS sequence"/>
</dbReference>
<evidence type="ECO:0000313" key="2">
    <source>
        <dbReference type="EMBL" id="GIX61085.1"/>
    </source>
</evidence>
<keyword evidence="1" id="KW-1133">Transmembrane helix</keyword>
<comment type="caution">
    <text evidence="2">The sequence shown here is derived from an EMBL/GenBank/DDBJ whole genome shotgun (WGS) entry which is preliminary data.</text>
</comment>
<keyword evidence="3" id="KW-1185">Reference proteome</keyword>
<protein>
    <submittedName>
        <fullName evidence="2">Uncharacterized protein</fullName>
    </submittedName>
</protein>